<dbReference type="KEGG" id="csep:CP523_01620"/>
<evidence type="ECO:0000313" key="2">
    <source>
        <dbReference type="EMBL" id="USR99823.1"/>
    </source>
</evidence>
<sequence>MFIKSCNNQNKELTLSIYNNNVALVNELRDLFKGKVINTIEYCDISKFIYENSVIIENVEVSQLNFNYKCCNNDKNKSENSSCNDCLSSFVNSIDIEVDSINSKNIRVYYLTAGVKWDSSYTLILNENKLSMQSWINISNKSGISYNHANLKCISGEVNFDSLSPIPYSKTSYANSEAVENPKLQPLDDYYIYNLSGKYILENNSTKRIKNFSAENIEYTKLYDFGYYNTNADILIKLNNTEDNNLGIPMPSGTVNIYASLNDSLQFLGSDSIKNTPINQELNLNIGKAFDITCERKIINYQKYDNYEFKEIELIINNSKDEDVPIKICYPIFAPWEITSTTDNYEKDSNGNPCFKVKVSANSKKRILFTYKTKIS</sequence>
<dbReference type="AlphaFoldDB" id="A0A9N7JJ81"/>
<protein>
    <recommendedName>
        <fullName evidence="5">DUF4139 domain-containing protein</fullName>
    </recommendedName>
</protein>
<name>A0A9N7JJ81_CLOSE</name>
<dbReference type="Proteomes" id="UP000280586">
    <property type="component" value="Chromosome"/>
</dbReference>
<accession>A0A9N7JJ81</accession>
<reference evidence="1 3" key="1">
    <citation type="submission" date="2017-09" db="EMBL/GenBank/DDBJ databases">
        <authorList>
            <person name="Thomas P."/>
            <person name="Seyboldt C."/>
        </authorList>
    </citation>
    <scope>NUCLEOTIDE SEQUENCE [LARGE SCALE GENOMIC DNA]</scope>
    <source>
        <strain evidence="1 3">DSM 7534</strain>
    </source>
</reference>
<keyword evidence="4" id="KW-1185">Reference proteome</keyword>
<dbReference type="GeneID" id="303559376"/>
<dbReference type="OrthoDB" id="9783078at2"/>
<dbReference type="EMBL" id="CP023671">
    <property type="protein sequence ID" value="AYE33250.1"/>
    <property type="molecule type" value="Genomic_DNA"/>
</dbReference>
<evidence type="ECO:0000313" key="1">
    <source>
        <dbReference type="EMBL" id="AYE33250.1"/>
    </source>
</evidence>
<gene>
    <name evidence="1" type="ORF">CP523_01620</name>
    <name evidence="2" type="ORF">NH397_09930</name>
</gene>
<evidence type="ECO:0008006" key="5">
    <source>
        <dbReference type="Google" id="ProtNLM"/>
    </source>
</evidence>
<dbReference type="Proteomes" id="UP001055437">
    <property type="component" value="Chromosome"/>
</dbReference>
<evidence type="ECO:0000313" key="4">
    <source>
        <dbReference type="Proteomes" id="UP001055437"/>
    </source>
</evidence>
<reference evidence="2" key="2">
    <citation type="submission" date="2022-06" db="EMBL/GenBank/DDBJ databases">
        <authorList>
            <person name="Holder M.E."/>
            <person name="Ajami N.J."/>
            <person name="Petrosino J.F."/>
        </authorList>
    </citation>
    <scope>NUCLEOTIDE SEQUENCE</scope>
    <source>
        <strain evidence="2">RMA 8861</strain>
    </source>
</reference>
<proteinExistence type="predicted"/>
<dbReference type="PANTHER" id="PTHR38075">
    <property type="entry name" value="DUF4139 DOMAIN-CONTAINING PROTEIN"/>
    <property type="match status" value="1"/>
</dbReference>
<dbReference type="PANTHER" id="PTHR38075:SF1">
    <property type="entry name" value="DUF4139 DOMAIN-CONTAINING PROTEIN"/>
    <property type="match status" value="1"/>
</dbReference>
<dbReference type="RefSeq" id="WP_066675685.1">
    <property type="nucleotide sequence ID" value="NZ_CABMIZ010000010.1"/>
</dbReference>
<evidence type="ECO:0000313" key="3">
    <source>
        <dbReference type="Proteomes" id="UP000280586"/>
    </source>
</evidence>
<dbReference type="EMBL" id="CP099799">
    <property type="protein sequence ID" value="USR99823.1"/>
    <property type="molecule type" value="Genomic_DNA"/>
</dbReference>
<organism evidence="1 3">
    <name type="scientific">Clostridium septicum</name>
    <dbReference type="NCBI Taxonomy" id="1504"/>
    <lineage>
        <taxon>Bacteria</taxon>
        <taxon>Bacillati</taxon>
        <taxon>Bacillota</taxon>
        <taxon>Clostridia</taxon>
        <taxon>Eubacteriales</taxon>
        <taxon>Clostridiaceae</taxon>
        <taxon>Clostridium</taxon>
    </lineage>
</organism>